<evidence type="ECO:0000256" key="2">
    <source>
        <dbReference type="ARBA" id="ARBA00023125"/>
    </source>
</evidence>
<evidence type="ECO:0000259" key="4">
    <source>
        <dbReference type="PROSITE" id="PS50949"/>
    </source>
</evidence>
<proteinExistence type="predicted"/>
<keyword evidence="2" id="KW-0238">DNA-binding</keyword>
<dbReference type="GO" id="GO:0003677">
    <property type="term" value="F:DNA binding"/>
    <property type="evidence" value="ECO:0007669"/>
    <property type="project" value="UniProtKB-KW"/>
</dbReference>
<accession>A0A1H0EMV3</accession>
<dbReference type="OrthoDB" id="9794015at2"/>
<dbReference type="PANTHER" id="PTHR43537">
    <property type="entry name" value="TRANSCRIPTIONAL REGULATOR, GNTR FAMILY"/>
    <property type="match status" value="1"/>
</dbReference>
<dbReference type="InterPro" id="IPR036390">
    <property type="entry name" value="WH_DNA-bd_sf"/>
</dbReference>
<organism evidence="5 6">
    <name type="scientific">Lutimaribacter pacificus</name>
    <dbReference type="NCBI Taxonomy" id="391948"/>
    <lineage>
        <taxon>Bacteria</taxon>
        <taxon>Pseudomonadati</taxon>
        <taxon>Pseudomonadota</taxon>
        <taxon>Alphaproteobacteria</taxon>
        <taxon>Rhodobacterales</taxon>
        <taxon>Roseobacteraceae</taxon>
        <taxon>Lutimaribacter</taxon>
    </lineage>
</organism>
<gene>
    <name evidence="5" type="ORF">SAMN05444142_10614</name>
</gene>
<evidence type="ECO:0000313" key="5">
    <source>
        <dbReference type="EMBL" id="SHK51158.1"/>
    </source>
</evidence>
<dbReference type="InterPro" id="IPR000524">
    <property type="entry name" value="Tscrpt_reg_HTH_GntR"/>
</dbReference>
<dbReference type="SMART" id="SM00895">
    <property type="entry name" value="FCD"/>
    <property type="match status" value="1"/>
</dbReference>
<dbReference type="GO" id="GO:0003700">
    <property type="term" value="F:DNA-binding transcription factor activity"/>
    <property type="evidence" value="ECO:0007669"/>
    <property type="project" value="InterPro"/>
</dbReference>
<evidence type="ECO:0000313" key="6">
    <source>
        <dbReference type="Proteomes" id="UP000324252"/>
    </source>
</evidence>
<keyword evidence="3" id="KW-0804">Transcription</keyword>
<dbReference type="PANTHER" id="PTHR43537:SF5">
    <property type="entry name" value="UXU OPERON TRANSCRIPTIONAL REGULATOR"/>
    <property type="match status" value="1"/>
</dbReference>
<dbReference type="AlphaFoldDB" id="A0A1H0EMV3"/>
<dbReference type="SMART" id="SM00345">
    <property type="entry name" value="HTH_GNTR"/>
    <property type="match status" value="1"/>
</dbReference>
<dbReference type="RefSeq" id="WP_149787387.1">
    <property type="nucleotide sequence ID" value="NZ_FNIO01000002.1"/>
</dbReference>
<keyword evidence="6" id="KW-1185">Reference proteome</keyword>
<dbReference type="Gene3D" id="1.10.10.10">
    <property type="entry name" value="Winged helix-like DNA-binding domain superfamily/Winged helix DNA-binding domain"/>
    <property type="match status" value="1"/>
</dbReference>
<protein>
    <submittedName>
        <fullName evidence="5">Transcriptional regulator, GntR family</fullName>
    </submittedName>
</protein>
<dbReference type="EMBL" id="FQZZ01000006">
    <property type="protein sequence ID" value="SHK51158.1"/>
    <property type="molecule type" value="Genomic_DNA"/>
</dbReference>
<evidence type="ECO:0000256" key="1">
    <source>
        <dbReference type="ARBA" id="ARBA00023015"/>
    </source>
</evidence>
<dbReference type="SUPFAM" id="SSF46785">
    <property type="entry name" value="Winged helix' DNA-binding domain"/>
    <property type="match status" value="1"/>
</dbReference>
<feature type="domain" description="HTH gntR-type" evidence="4">
    <location>
        <begin position="11"/>
        <end position="79"/>
    </location>
</feature>
<name>A0A1H0EMV3_9RHOB</name>
<keyword evidence="1" id="KW-0805">Transcription regulation</keyword>
<dbReference type="Pfam" id="PF07729">
    <property type="entry name" value="FCD"/>
    <property type="match status" value="1"/>
</dbReference>
<dbReference type="InterPro" id="IPR011711">
    <property type="entry name" value="GntR_C"/>
</dbReference>
<dbReference type="InterPro" id="IPR036388">
    <property type="entry name" value="WH-like_DNA-bd_sf"/>
</dbReference>
<dbReference type="Proteomes" id="UP000324252">
    <property type="component" value="Unassembled WGS sequence"/>
</dbReference>
<sequence>MGIKGQPLKVNYAYRQIADEIEGQIMDGTLQPGEQLPGETELADLFSVTRSTVREGLRQLESEGLVVRPTPRRLEVATPSIDRLSTRAGRAMTLMKVTFRELWQVALITEPMAAALAAELATPEDIEQLDEIHDRLTRAQDSEADTIAIDTEFHSHIAEIGKNRVLVLAREPVALLLFQGFHRITHKVPQSFGRQIEAHSQVVAAIRDGDAERAREWARRHIEDFWRGIQIAGLEDEPPIARIKRKK</sequence>
<reference evidence="5 6" key="1">
    <citation type="submission" date="2016-11" db="EMBL/GenBank/DDBJ databases">
        <authorList>
            <person name="Varghese N."/>
            <person name="Submissions S."/>
        </authorList>
    </citation>
    <scope>NUCLEOTIDE SEQUENCE [LARGE SCALE GENOMIC DNA]</scope>
    <source>
        <strain evidence="5 6">DSM 29620</strain>
    </source>
</reference>
<dbReference type="PROSITE" id="PS50949">
    <property type="entry name" value="HTH_GNTR"/>
    <property type="match status" value="1"/>
</dbReference>
<dbReference type="CDD" id="cd07377">
    <property type="entry name" value="WHTH_GntR"/>
    <property type="match status" value="1"/>
</dbReference>
<dbReference type="SUPFAM" id="SSF48008">
    <property type="entry name" value="GntR ligand-binding domain-like"/>
    <property type="match status" value="1"/>
</dbReference>
<dbReference type="InterPro" id="IPR008920">
    <property type="entry name" value="TF_FadR/GntR_C"/>
</dbReference>
<dbReference type="PRINTS" id="PR00035">
    <property type="entry name" value="HTHGNTR"/>
</dbReference>
<evidence type="ECO:0000256" key="3">
    <source>
        <dbReference type="ARBA" id="ARBA00023163"/>
    </source>
</evidence>
<dbReference type="Gene3D" id="1.20.120.530">
    <property type="entry name" value="GntR ligand-binding domain-like"/>
    <property type="match status" value="1"/>
</dbReference>
<dbReference type="Pfam" id="PF00392">
    <property type="entry name" value="GntR"/>
    <property type="match status" value="1"/>
</dbReference>